<reference evidence="1" key="1">
    <citation type="submission" date="2014-12" db="EMBL/GenBank/DDBJ databases">
        <title>Insight into the proteome of Arion vulgaris.</title>
        <authorList>
            <person name="Aradska J."/>
            <person name="Bulat T."/>
            <person name="Smidak R."/>
            <person name="Sarate P."/>
            <person name="Gangsoo J."/>
            <person name="Sialana F."/>
            <person name="Bilban M."/>
            <person name="Lubec G."/>
        </authorList>
    </citation>
    <scope>NUCLEOTIDE SEQUENCE</scope>
    <source>
        <tissue evidence="1">Skin</tissue>
    </source>
</reference>
<organism evidence="1">
    <name type="scientific">Arion vulgaris</name>
    <dbReference type="NCBI Taxonomy" id="1028688"/>
    <lineage>
        <taxon>Eukaryota</taxon>
        <taxon>Metazoa</taxon>
        <taxon>Spiralia</taxon>
        <taxon>Lophotrochozoa</taxon>
        <taxon>Mollusca</taxon>
        <taxon>Gastropoda</taxon>
        <taxon>Heterobranchia</taxon>
        <taxon>Euthyneura</taxon>
        <taxon>Panpulmonata</taxon>
        <taxon>Eupulmonata</taxon>
        <taxon>Stylommatophora</taxon>
        <taxon>Helicina</taxon>
        <taxon>Arionoidea</taxon>
        <taxon>Arionidae</taxon>
        <taxon>Arion</taxon>
    </lineage>
</organism>
<name>A0A0B7BWN1_9EUPU</name>
<evidence type="ECO:0000313" key="1">
    <source>
        <dbReference type="EMBL" id="CEK97332.1"/>
    </source>
</evidence>
<sequence length="58" mass="5878">AICVDEDDGDVADEGCGESVEFEIATELDAFDVKGEDDATVAAIVEAGACEDSPKGSP</sequence>
<dbReference type="EMBL" id="HACG01050467">
    <property type="protein sequence ID" value="CEK97332.1"/>
    <property type="molecule type" value="Transcribed_RNA"/>
</dbReference>
<protein>
    <submittedName>
        <fullName evidence="1">Uncharacterized protein</fullName>
    </submittedName>
</protein>
<gene>
    <name evidence="1" type="primary">ORF215463</name>
</gene>
<feature type="non-terminal residue" evidence="1">
    <location>
        <position position="1"/>
    </location>
</feature>
<dbReference type="AlphaFoldDB" id="A0A0B7BWN1"/>
<accession>A0A0B7BWN1</accession>
<proteinExistence type="predicted"/>